<reference evidence="1" key="1">
    <citation type="journal article" date="2015" name="Nature">
        <title>Complex archaea that bridge the gap between prokaryotes and eukaryotes.</title>
        <authorList>
            <person name="Spang A."/>
            <person name="Saw J.H."/>
            <person name="Jorgensen S.L."/>
            <person name="Zaremba-Niedzwiedzka K."/>
            <person name="Martijn J."/>
            <person name="Lind A.E."/>
            <person name="van Eijk R."/>
            <person name="Schleper C."/>
            <person name="Guy L."/>
            <person name="Ettema T.J."/>
        </authorList>
    </citation>
    <scope>NUCLEOTIDE SEQUENCE</scope>
</reference>
<name>A0A0F8ZJU8_9ZZZZ</name>
<dbReference type="EMBL" id="LAZR01030366">
    <property type="protein sequence ID" value="KKL56814.1"/>
    <property type="molecule type" value="Genomic_DNA"/>
</dbReference>
<sequence length="86" mass="9715">MPKNKITAKEIKRREADLTAVLDAKNLVDLESRRPEVVAKILALIEVGHSPDRVGYVIRRYNPQMWVESKFAESVARALIAGDDLE</sequence>
<evidence type="ECO:0000313" key="2">
    <source>
        <dbReference type="EMBL" id="KKL56253.1"/>
    </source>
</evidence>
<dbReference type="AlphaFoldDB" id="A0A0F8ZJU8"/>
<dbReference type="EMBL" id="LAZR01030557">
    <property type="protein sequence ID" value="KKL56253.1"/>
    <property type="molecule type" value="Genomic_DNA"/>
</dbReference>
<organism evidence="1">
    <name type="scientific">marine sediment metagenome</name>
    <dbReference type="NCBI Taxonomy" id="412755"/>
    <lineage>
        <taxon>unclassified sequences</taxon>
        <taxon>metagenomes</taxon>
        <taxon>ecological metagenomes</taxon>
    </lineage>
</organism>
<accession>A0A0F8ZJU8</accession>
<gene>
    <name evidence="3" type="ORF">LCGC14_2241610</name>
    <name evidence="2" type="ORF">LCGC14_2247240</name>
    <name evidence="1" type="ORF">LCGC14_2686550</name>
</gene>
<evidence type="ECO:0000313" key="1">
    <source>
        <dbReference type="EMBL" id="KKK94072.1"/>
    </source>
</evidence>
<proteinExistence type="predicted"/>
<evidence type="ECO:0000313" key="3">
    <source>
        <dbReference type="EMBL" id="KKL56814.1"/>
    </source>
</evidence>
<protein>
    <submittedName>
        <fullName evidence="1">Uncharacterized protein</fullName>
    </submittedName>
</protein>
<dbReference type="EMBL" id="LAZR01047504">
    <property type="protein sequence ID" value="KKK94072.1"/>
    <property type="molecule type" value="Genomic_DNA"/>
</dbReference>
<comment type="caution">
    <text evidence="1">The sequence shown here is derived from an EMBL/GenBank/DDBJ whole genome shotgun (WGS) entry which is preliminary data.</text>
</comment>